<evidence type="ECO:0000259" key="2">
    <source>
        <dbReference type="Pfam" id="PF18291"/>
    </source>
</evidence>
<dbReference type="GO" id="GO:0003677">
    <property type="term" value="F:DNA binding"/>
    <property type="evidence" value="ECO:0007669"/>
    <property type="project" value="UniProtKB-KW"/>
</dbReference>
<protein>
    <submittedName>
        <fullName evidence="3">DNA-binding protein</fullName>
    </submittedName>
</protein>
<evidence type="ECO:0000313" key="3">
    <source>
        <dbReference type="EMBL" id="BCA52238.1"/>
    </source>
</evidence>
<dbReference type="Pfam" id="PF18291">
    <property type="entry name" value="HU-HIG"/>
    <property type="match status" value="1"/>
</dbReference>
<dbReference type="EMBL" id="AP022660">
    <property type="protein sequence ID" value="BCA52238.1"/>
    <property type="molecule type" value="Genomic_DNA"/>
</dbReference>
<dbReference type="InterPro" id="IPR010992">
    <property type="entry name" value="IHF-like_DNA-bd_dom_sf"/>
</dbReference>
<sequence length="215" mass="24918">MKRKKLSVEQKKYKVTMSIYYDLYTSGNPQKKEEQQALYARVIPSGTIDADKFVELVSKSNGFSPATIEGCLQAVSDELQHWLAQGWTVEVGEIGHFSLSLTCDRPVMEKKEIRSPSIHLNKVNLRINKKFRESLEPLQLERIESPYRTNNDSNEERCRTLLIQHLDKYGCITRTDFMRLAEISRNKAIELLNKFLKEEIIRKYGGGKTVVYLKK</sequence>
<evidence type="ECO:0000313" key="4">
    <source>
        <dbReference type="Proteomes" id="UP000500882"/>
    </source>
</evidence>
<proteinExistence type="predicted"/>
<dbReference type="InterPro" id="IPR036388">
    <property type="entry name" value="WH-like_DNA-bd_sf"/>
</dbReference>
<dbReference type="Proteomes" id="UP000500882">
    <property type="component" value="Chromosome"/>
</dbReference>
<feature type="domain" description="HU" evidence="2">
    <location>
        <begin position="17"/>
        <end position="142"/>
    </location>
</feature>
<dbReference type="InterPro" id="IPR041607">
    <property type="entry name" value="HU-HIG"/>
</dbReference>
<evidence type="ECO:0000256" key="1">
    <source>
        <dbReference type="ARBA" id="ARBA00023125"/>
    </source>
</evidence>
<accession>A0A679HUE4</accession>
<keyword evidence="1 3" id="KW-0238">DNA-binding</keyword>
<name>A0A679HUE4_BACT4</name>
<dbReference type="AlphaFoldDB" id="A0A679HUE4"/>
<reference evidence="3 4" key="1">
    <citation type="submission" date="2020-02" db="EMBL/GenBank/DDBJ databases">
        <title>Whole-genome sequencing and comparative analysis of the genomes of Bacteroides thetaiotaomicron and Escherichia coli isolated from a healthy resident in Vietnam.</title>
        <authorList>
            <person name="Mohsin M."/>
            <person name="Tanaka K."/>
            <person name="Kawahara R."/>
            <person name="Kondo S."/>
            <person name="Noguchi H."/>
            <person name="Motooka D."/>
            <person name="Nakamura S."/>
            <person name="Khong D.T."/>
            <person name="Nguyen T.N."/>
            <person name="Tran H.T."/>
            <person name="Yamamoto Y."/>
        </authorList>
    </citation>
    <scope>NUCLEOTIDE SEQUENCE [LARGE SCALE GENOMIC DNA]</scope>
    <source>
        <strain evidence="3 4">F9-2</strain>
    </source>
</reference>
<dbReference type="SUPFAM" id="SSF47729">
    <property type="entry name" value="IHF-like DNA-binding proteins"/>
    <property type="match status" value="1"/>
</dbReference>
<gene>
    <name evidence="3" type="ORF">BatF92_41800</name>
</gene>
<dbReference type="Gene3D" id="1.10.10.10">
    <property type="entry name" value="Winged helix-like DNA-binding domain superfamily/Winged helix DNA-binding domain"/>
    <property type="match status" value="1"/>
</dbReference>
<organism evidence="3 4">
    <name type="scientific">Bacteroides thetaiotaomicron</name>
    <dbReference type="NCBI Taxonomy" id="818"/>
    <lineage>
        <taxon>Bacteria</taxon>
        <taxon>Pseudomonadati</taxon>
        <taxon>Bacteroidota</taxon>
        <taxon>Bacteroidia</taxon>
        <taxon>Bacteroidales</taxon>
        <taxon>Bacteroidaceae</taxon>
        <taxon>Bacteroides</taxon>
    </lineage>
</organism>